<dbReference type="InParanoid" id="A0A369JAX7"/>
<evidence type="ECO:0000313" key="1">
    <source>
        <dbReference type="EMBL" id="RDB16873.1"/>
    </source>
</evidence>
<evidence type="ECO:0000313" key="2">
    <source>
        <dbReference type="Proteomes" id="UP000076154"/>
    </source>
</evidence>
<reference evidence="1" key="1">
    <citation type="submission" date="2018-04" db="EMBL/GenBank/DDBJ databases">
        <title>Whole genome sequencing of Hypsizygus marmoreus.</title>
        <authorList>
            <person name="Choi I.-G."/>
            <person name="Min B."/>
            <person name="Kim J.-G."/>
            <person name="Kim S."/>
            <person name="Oh Y.-L."/>
            <person name="Kong W.-S."/>
            <person name="Park H."/>
            <person name="Jeong J."/>
            <person name="Song E.-S."/>
        </authorList>
    </citation>
    <scope>NUCLEOTIDE SEQUENCE [LARGE SCALE GENOMIC DNA]</scope>
    <source>
        <strain evidence="1">51987-8</strain>
    </source>
</reference>
<dbReference type="EMBL" id="LUEZ02000122">
    <property type="protein sequence ID" value="RDB16873.1"/>
    <property type="molecule type" value="Genomic_DNA"/>
</dbReference>
<name>A0A369JAX7_HYPMA</name>
<keyword evidence="2" id="KW-1185">Reference proteome</keyword>
<organism evidence="1 2">
    <name type="scientific">Hypsizygus marmoreus</name>
    <name type="common">White beech mushroom</name>
    <name type="synonym">Agaricus marmoreus</name>
    <dbReference type="NCBI Taxonomy" id="39966"/>
    <lineage>
        <taxon>Eukaryota</taxon>
        <taxon>Fungi</taxon>
        <taxon>Dikarya</taxon>
        <taxon>Basidiomycota</taxon>
        <taxon>Agaricomycotina</taxon>
        <taxon>Agaricomycetes</taxon>
        <taxon>Agaricomycetidae</taxon>
        <taxon>Agaricales</taxon>
        <taxon>Tricholomatineae</taxon>
        <taxon>Lyophyllaceae</taxon>
        <taxon>Hypsizygus</taxon>
    </lineage>
</organism>
<dbReference type="AlphaFoldDB" id="A0A369JAX7"/>
<comment type="caution">
    <text evidence="1">The sequence shown here is derived from an EMBL/GenBank/DDBJ whole genome shotgun (WGS) entry which is preliminary data.</text>
</comment>
<accession>A0A369JAX7</accession>
<proteinExistence type="predicted"/>
<dbReference type="Proteomes" id="UP000076154">
    <property type="component" value="Unassembled WGS sequence"/>
</dbReference>
<protein>
    <submittedName>
        <fullName evidence="1">Uncharacterized protein</fullName>
    </submittedName>
</protein>
<dbReference type="OrthoDB" id="3014797at2759"/>
<sequence length="381" mass="42415">MSSLRHPHPSRDGYLHRMALIGRSLPDRTPLPKISPPDFTSLQCLVQSRGSCFRGAGAKVYNLNQFMYSVLELCSWSDLMTMSHASRLGREQVLLLIRSRIARFLGRIVPQYAFTDFFTTLAVSKAAIYGSIPWAVFTVDVDLGARVIPRDLNIVIPNGLFQIWLEFFNSIGFKNICTLDPLPLHLHGVATMGYRMWKNNRLTITITESCTSKILPVILSSPVTTHMNVITSSHLFCFYPGLTAQRRAVAGFMEALTSISSDLFKRSVLYSLSPRYFSAQCGLACPGLWRRTRGLPGVGVIKWDKSSLDLPPVHDGVAIRNGTASIKGSGSTAGTTDGKALMIWDAYSEFANSRFKWRTGVFCLNPRCPFNSLNKRKPVVL</sequence>
<gene>
    <name evidence="1" type="ORF">Hypma_002447</name>
</gene>